<name>U6M7R6_EIMMA</name>
<evidence type="ECO:0000256" key="1">
    <source>
        <dbReference type="SAM" id="MobiDB-lite"/>
    </source>
</evidence>
<accession>U6M7R6</accession>
<gene>
    <name evidence="2" type="ORF">EMWEY_00011080</name>
</gene>
<reference evidence="2" key="2">
    <citation type="submission" date="2013-10" db="EMBL/GenBank/DDBJ databases">
        <authorList>
            <person name="Aslett M."/>
        </authorList>
    </citation>
    <scope>NUCLEOTIDE SEQUENCE [LARGE SCALE GENOMIC DNA]</scope>
    <source>
        <strain evidence="2">Weybridge</strain>
    </source>
</reference>
<protein>
    <submittedName>
        <fullName evidence="2">Ribosome biogenesis regulatory protein, putative</fullName>
    </submittedName>
</protein>
<dbReference type="Proteomes" id="UP000030763">
    <property type="component" value="Unassembled WGS sequence"/>
</dbReference>
<organism evidence="2 3">
    <name type="scientific">Eimeria maxima</name>
    <name type="common">Coccidian parasite</name>
    <dbReference type="NCBI Taxonomy" id="5804"/>
    <lineage>
        <taxon>Eukaryota</taxon>
        <taxon>Sar</taxon>
        <taxon>Alveolata</taxon>
        <taxon>Apicomplexa</taxon>
        <taxon>Conoidasida</taxon>
        <taxon>Coccidia</taxon>
        <taxon>Eucoccidiorida</taxon>
        <taxon>Eimeriorina</taxon>
        <taxon>Eimeriidae</taxon>
        <taxon>Eimeria</taxon>
    </lineage>
</organism>
<dbReference type="RefSeq" id="XP_013334363.1">
    <property type="nucleotide sequence ID" value="XM_013478909.1"/>
</dbReference>
<keyword evidence="3" id="KW-1185">Reference proteome</keyword>
<evidence type="ECO:0000313" key="2">
    <source>
        <dbReference type="EMBL" id="CDJ57715.1"/>
    </source>
</evidence>
<feature type="region of interest" description="Disordered" evidence="1">
    <location>
        <begin position="1"/>
        <end position="25"/>
    </location>
</feature>
<sequence length="82" mass="8999">MESSTPVRVDLSTLGPGLPESTGAADPLTYHLHHLIATDLSPLEATTDLEEKTRESAEYFVRKLFSLDHHQSEDGVSLQLVP</sequence>
<reference evidence="2" key="1">
    <citation type="submission" date="2013-10" db="EMBL/GenBank/DDBJ databases">
        <title>Genomic analysis of the causative agents of coccidiosis in chickens.</title>
        <authorList>
            <person name="Reid A.J."/>
            <person name="Blake D."/>
            <person name="Billington K."/>
            <person name="Browne H."/>
            <person name="Dunn M."/>
            <person name="Hung S."/>
            <person name="Kawahara F."/>
            <person name="Miranda-Saavedra D."/>
            <person name="Mourier T."/>
            <person name="Nagra H."/>
            <person name="Otto T.D."/>
            <person name="Rawlings N."/>
            <person name="Sanchez A."/>
            <person name="Sanders M."/>
            <person name="Subramaniam C."/>
            <person name="Tay Y."/>
            <person name="Dear P."/>
            <person name="Doerig C."/>
            <person name="Gruber A."/>
            <person name="Parkinson J."/>
            <person name="Shirley M."/>
            <person name="Wan K.L."/>
            <person name="Berriman M."/>
            <person name="Tomley F."/>
            <person name="Pain A."/>
        </authorList>
    </citation>
    <scope>NUCLEOTIDE SEQUENCE [LARGE SCALE GENOMIC DNA]</scope>
    <source>
        <strain evidence="2">Weybridge</strain>
    </source>
</reference>
<dbReference type="VEuPathDB" id="ToxoDB:EMWEY_00011080"/>
<proteinExistence type="predicted"/>
<dbReference type="EMBL" id="HG719365">
    <property type="protein sequence ID" value="CDJ57715.1"/>
    <property type="molecule type" value="Genomic_DNA"/>
</dbReference>
<dbReference type="OrthoDB" id="354561at2759"/>
<evidence type="ECO:0000313" key="3">
    <source>
        <dbReference type="Proteomes" id="UP000030763"/>
    </source>
</evidence>
<dbReference type="GeneID" id="25335094"/>
<dbReference type="AlphaFoldDB" id="U6M7R6"/>